<dbReference type="InterPro" id="IPR042185">
    <property type="entry name" value="Serpin_sf_2"/>
</dbReference>
<organism evidence="2">
    <name type="scientific">anaerobic digester metagenome</name>
    <dbReference type="NCBI Taxonomy" id="1263854"/>
    <lineage>
        <taxon>unclassified sequences</taxon>
        <taxon>metagenomes</taxon>
        <taxon>ecological metagenomes</taxon>
    </lineage>
</organism>
<dbReference type="SUPFAM" id="SSF56574">
    <property type="entry name" value="Serpins"/>
    <property type="match status" value="1"/>
</dbReference>
<protein>
    <recommendedName>
        <fullName evidence="1">Serpin domain-containing protein</fullName>
    </recommendedName>
</protein>
<feature type="domain" description="Serpin" evidence="1">
    <location>
        <begin position="1"/>
        <end position="254"/>
    </location>
</feature>
<dbReference type="InterPro" id="IPR023796">
    <property type="entry name" value="Serpin_dom"/>
</dbReference>
<dbReference type="EMBL" id="CAADRM010000022">
    <property type="protein sequence ID" value="VFU11865.1"/>
    <property type="molecule type" value="Genomic_DNA"/>
</dbReference>
<dbReference type="GO" id="GO:0005615">
    <property type="term" value="C:extracellular space"/>
    <property type="evidence" value="ECO:0007669"/>
    <property type="project" value="InterPro"/>
</dbReference>
<dbReference type="PANTHER" id="PTHR11461">
    <property type="entry name" value="SERINE PROTEASE INHIBITOR, SERPIN"/>
    <property type="match status" value="1"/>
</dbReference>
<sequence>MDFSADPGQALERINAWAIERTQGTITALLDEDMVHAGTELVVTDVIWFSGKWLEPFNREDTSDRAFRINRGETVQAPFMHREAVVRTLAFEEGDMIGIPFDAGMFSLIILLPREGADLAAIEEGMTYGRLAGMLDRLAGSPEIRVELSLPRFAVKDGYELADTLGAMGMRTAFTQEADFSGITSRKNLVLTAVVHKAFLEVREEGVEAAAGSGAVMTKGSGTVAAFVADRPFVFIIREDKTGLLLFLGRFVDPRG</sequence>
<dbReference type="Gene3D" id="2.30.39.10">
    <property type="entry name" value="Alpha-1-antitrypsin, domain 1"/>
    <property type="match status" value="1"/>
</dbReference>
<dbReference type="PANTHER" id="PTHR11461:SF211">
    <property type="entry name" value="GH10112P-RELATED"/>
    <property type="match status" value="1"/>
</dbReference>
<reference evidence="2" key="1">
    <citation type="submission" date="2019-03" db="EMBL/GenBank/DDBJ databases">
        <authorList>
            <person name="Hao L."/>
        </authorList>
    </citation>
    <scope>NUCLEOTIDE SEQUENCE</scope>
</reference>
<gene>
    <name evidence="2" type="ORF">SCFA_1180011</name>
</gene>
<dbReference type="PROSITE" id="PS00284">
    <property type="entry name" value="SERPIN"/>
    <property type="match status" value="1"/>
</dbReference>
<dbReference type="Gene3D" id="3.30.497.10">
    <property type="entry name" value="Antithrombin, subunit I, domain 2"/>
    <property type="match status" value="1"/>
</dbReference>
<dbReference type="InterPro" id="IPR036186">
    <property type="entry name" value="Serpin_sf"/>
</dbReference>
<evidence type="ECO:0000259" key="1">
    <source>
        <dbReference type="SMART" id="SM00093"/>
    </source>
</evidence>
<dbReference type="InterPro" id="IPR000215">
    <property type="entry name" value="Serpin_fam"/>
</dbReference>
<evidence type="ECO:0000313" key="2">
    <source>
        <dbReference type="EMBL" id="VFU11865.1"/>
    </source>
</evidence>
<dbReference type="Pfam" id="PF00079">
    <property type="entry name" value="Serpin"/>
    <property type="match status" value="1"/>
</dbReference>
<dbReference type="InterPro" id="IPR023795">
    <property type="entry name" value="Serpin_CS"/>
</dbReference>
<dbReference type="AlphaFoldDB" id="A0A485LUX3"/>
<dbReference type="SMART" id="SM00093">
    <property type="entry name" value="SERPIN"/>
    <property type="match status" value="1"/>
</dbReference>
<dbReference type="GO" id="GO:0004867">
    <property type="term" value="F:serine-type endopeptidase inhibitor activity"/>
    <property type="evidence" value="ECO:0007669"/>
    <property type="project" value="InterPro"/>
</dbReference>
<proteinExistence type="predicted"/>
<dbReference type="InterPro" id="IPR042178">
    <property type="entry name" value="Serpin_sf_1"/>
</dbReference>
<accession>A0A485LUX3</accession>
<name>A0A485LUX3_9ZZZZ</name>